<accession>A0AAV5A201</accession>
<feature type="region of interest" description="Disordered" evidence="1">
    <location>
        <begin position="367"/>
        <end position="392"/>
    </location>
</feature>
<organism evidence="3 4">
    <name type="scientific">Clathrus columnatus</name>
    <dbReference type="NCBI Taxonomy" id="1419009"/>
    <lineage>
        <taxon>Eukaryota</taxon>
        <taxon>Fungi</taxon>
        <taxon>Dikarya</taxon>
        <taxon>Basidiomycota</taxon>
        <taxon>Agaricomycotina</taxon>
        <taxon>Agaricomycetes</taxon>
        <taxon>Phallomycetidae</taxon>
        <taxon>Phallales</taxon>
        <taxon>Clathraceae</taxon>
        <taxon>Clathrus</taxon>
    </lineage>
</organism>
<proteinExistence type="predicted"/>
<sequence length="564" mass="60970">MASFTLATWSAVYRPNVGTDSLAWHPRYIPLLIIFPLGASAVLIALVLKLDAVKPVSSDDMHCDITNPLWIRLFGYGGASPLFSVPFWFLSFVTAKKLFQLTKPRRLVTDTTNTSEFTPSTLRSETGGSPKVSPPFFRRTMSGVREKIRTRLLSFPTCKRRKGTLHDRISVQVHTIQVTEDIDIAIGMKDLSPRGDFKLTKSQDISHIPLTGQGLENSDVSEDKLNCSLSSISAPEFASNPSLLSKNSEGMLSTATSVENPTLETKTLPSSSLNSSAESAIVMTSVSSNPDCSGLESGRSKETGNAPSTVPPLSPQRRALRNLSSYDMLIQQPLVAACLAPSPPQSPSHSITAEIGKTLLEHLIEKSPSRPPNLTLTSRNGNLQVDSPAGPGVNQRTLSEGVGDHVTVGLSATSLSFQRHYEGTHDFVIKASSVLPGMDDLPMRSFKVFDGSNECDHEILFNSPITTSVILESKIRANRSVTLTGNGNTRGEPQGKSGKRGLLGSAIWRLLLASLSTIIDVSRGQITPFGTQHVALLIAAWGPFLLYALSKVPARIGDGRWRSD</sequence>
<feature type="compositionally biased region" description="Polar residues" evidence="1">
    <location>
        <begin position="112"/>
        <end position="127"/>
    </location>
</feature>
<name>A0AAV5A201_9AGAM</name>
<keyword evidence="2" id="KW-0472">Membrane</keyword>
<evidence type="ECO:0000313" key="4">
    <source>
        <dbReference type="Proteomes" id="UP001050691"/>
    </source>
</evidence>
<dbReference type="EMBL" id="BPWL01000002">
    <property type="protein sequence ID" value="GJJ07627.1"/>
    <property type="molecule type" value="Genomic_DNA"/>
</dbReference>
<gene>
    <name evidence="3" type="ORF">Clacol_001831</name>
</gene>
<evidence type="ECO:0000313" key="3">
    <source>
        <dbReference type="EMBL" id="GJJ07627.1"/>
    </source>
</evidence>
<keyword evidence="2" id="KW-0812">Transmembrane</keyword>
<evidence type="ECO:0000256" key="2">
    <source>
        <dbReference type="SAM" id="Phobius"/>
    </source>
</evidence>
<feature type="compositionally biased region" description="Polar residues" evidence="1">
    <location>
        <begin position="282"/>
        <end position="291"/>
    </location>
</feature>
<feature type="region of interest" description="Disordered" evidence="1">
    <location>
        <begin position="112"/>
        <end position="136"/>
    </location>
</feature>
<reference evidence="3" key="1">
    <citation type="submission" date="2021-10" db="EMBL/GenBank/DDBJ databases">
        <title>De novo Genome Assembly of Clathrus columnatus (Basidiomycota, Fungi) Using Illumina and Nanopore Sequence Data.</title>
        <authorList>
            <person name="Ogiso-Tanaka E."/>
            <person name="Itagaki H."/>
            <person name="Hosoya T."/>
            <person name="Hosaka K."/>
        </authorList>
    </citation>
    <scope>NUCLEOTIDE SEQUENCE</scope>
    <source>
        <strain evidence="3">MO-923</strain>
    </source>
</reference>
<feature type="region of interest" description="Disordered" evidence="1">
    <location>
        <begin position="250"/>
        <end position="316"/>
    </location>
</feature>
<feature type="compositionally biased region" description="Polar residues" evidence="1">
    <location>
        <begin position="250"/>
        <end position="269"/>
    </location>
</feature>
<feature type="transmembrane region" description="Helical" evidence="2">
    <location>
        <begin position="28"/>
        <end position="48"/>
    </location>
</feature>
<dbReference type="AlphaFoldDB" id="A0AAV5A201"/>
<feature type="compositionally biased region" description="Low complexity" evidence="1">
    <location>
        <begin position="270"/>
        <end position="279"/>
    </location>
</feature>
<feature type="transmembrane region" description="Helical" evidence="2">
    <location>
        <begin position="69"/>
        <end position="90"/>
    </location>
</feature>
<keyword evidence="2" id="KW-1133">Transmembrane helix</keyword>
<feature type="compositionally biased region" description="Polar residues" evidence="1">
    <location>
        <begin position="372"/>
        <end position="385"/>
    </location>
</feature>
<protein>
    <submittedName>
        <fullName evidence="3">Uncharacterized protein</fullName>
    </submittedName>
</protein>
<evidence type="ECO:0000256" key="1">
    <source>
        <dbReference type="SAM" id="MobiDB-lite"/>
    </source>
</evidence>
<dbReference type="Proteomes" id="UP001050691">
    <property type="component" value="Unassembled WGS sequence"/>
</dbReference>
<keyword evidence="4" id="KW-1185">Reference proteome</keyword>
<comment type="caution">
    <text evidence="3">The sequence shown here is derived from an EMBL/GenBank/DDBJ whole genome shotgun (WGS) entry which is preliminary data.</text>
</comment>